<protein>
    <submittedName>
        <fullName evidence="3">SGNH/GDSL hydrolase family protein</fullName>
    </submittedName>
</protein>
<dbReference type="PANTHER" id="PTHR37981:SF1">
    <property type="entry name" value="SGNH HYDROLASE-TYPE ESTERASE DOMAIN-CONTAINING PROTEIN"/>
    <property type="match status" value="1"/>
</dbReference>
<dbReference type="PANTHER" id="PTHR37981">
    <property type="entry name" value="LIPASE 2"/>
    <property type="match status" value="1"/>
</dbReference>
<dbReference type="InterPro" id="IPR013830">
    <property type="entry name" value="SGNH_hydro"/>
</dbReference>
<organism evidence="3 4">
    <name type="scientific">Nocardioides koreensis</name>
    <dbReference type="NCBI Taxonomy" id="433651"/>
    <lineage>
        <taxon>Bacteria</taxon>
        <taxon>Bacillati</taxon>
        <taxon>Actinomycetota</taxon>
        <taxon>Actinomycetes</taxon>
        <taxon>Propionibacteriales</taxon>
        <taxon>Nocardioidaceae</taxon>
        <taxon>Nocardioides</taxon>
    </lineage>
</organism>
<sequence>MHGGAVVTVLVALLLGPALLGPVPRASAPSPRVDYVALGDSYSAGPFIPAQVLMAGTCLRSTHNYPSLLARMLQVRSFADMTCTGADTTDLTRSVPNKLPGPPPQPQLDALGPGTDLVTLGIGGNDFGLFGAVLRRCSPLARSDPTGAPCRNRYTVDGVDTKSRDAAGVEGRVAAVLSEIRRRAPGAEVWVIGYPRLFPERGTCPGLPFAEGDYRWADRIERLVNESLRSAAESVGAGFVDLYAGSRGHDVCAGSDAWVNGARQEIGRAAAFHPFREGMEAAARTIRRQLVAESALPFPLLSP</sequence>
<feature type="region of interest" description="Disordered" evidence="1">
    <location>
        <begin position="89"/>
        <end position="108"/>
    </location>
</feature>
<dbReference type="Gene3D" id="3.40.50.1110">
    <property type="entry name" value="SGNH hydrolase"/>
    <property type="match status" value="1"/>
</dbReference>
<keyword evidence="3" id="KW-0378">Hydrolase</keyword>
<dbReference type="EMBL" id="BAAAQR010000001">
    <property type="protein sequence ID" value="GAA2135550.1"/>
    <property type="molecule type" value="Genomic_DNA"/>
</dbReference>
<feature type="domain" description="SGNH hydrolase-type esterase" evidence="2">
    <location>
        <begin position="37"/>
        <end position="280"/>
    </location>
</feature>
<dbReference type="Proteomes" id="UP001501771">
    <property type="component" value="Unassembled WGS sequence"/>
</dbReference>
<dbReference type="CDD" id="cd01823">
    <property type="entry name" value="SEST_like"/>
    <property type="match status" value="1"/>
</dbReference>
<dbReference type="SUPFAM" id="SSF52266">
    <property type="entry name" value="SGNH hydrolase"/>
    <property type="match status" value="1"/>
</dbReference>
<evidence type="ECO:0000256" key="1">
    <source>
        <dbReference type="SAM" id="MobiDB-lite"/>
    </source>
</evidence>
<accession>A0ABN2Z1X2</accession>
<name>A0ABN2Z1X2_9ACTN</name>
<evidence type="ECO:0000313" key="3">
    <source>
        <dbReference type="EMBL" id="GAA2135550.1"/>
    </source>
</evidence>
<proteinExistence type="predicted"/>
<dbReference type="InterPro" id="IPR037460">
    <property type="entry name" value="SEST-like"/>
</dbReference>
<evidence type="ECO:0000313" key="4">
    <source>
        <dbReference type="Proteomes" id="UP001501771"/>
    </source>
</evidence>
<dbReference type="Pfam" id="PF13472">
    <property type="entry name" value="Lipase_GDSL_2"/>
    <property type="match status" value="1"/>
</dbReference>
<dbReference type="InterPro" id="IPR036514">
    <property type="entry name" value="SGNH_hydro_sf"/>
</dbReference>
<dbReference type="GO" id="GO:0016787">
    <property type="term" value="F:hydrolase activity"/>
    <property type="evidence" value="ECO:0007669"/>
    <property type="project" value="UniProtKB-KW"/>
</dbReference>
<keyword evidence="4" id="KW-1185">Reference proteome</keyword>
<reference evidence="3 4" key="1">
    <citation type="journal article" date="2019" name="Int. J. Syst. Evol. Microbiol.">
        <title>The Global Catalogue of Microorganisms (GCM) 10K type strain sequencing project: providing services to taxonomists for standard genome sequencing and annotation.</title>
        <authorList>
            <consortium name="The Broad Institute Genomics Platform"/>
            <consortium name="The Broad Institute Genome Sequencing Center for Infectious Disease"/>
            <person name="Wu L."/>
            <person name="Ma J."/>
        </authorList>
    </citation>
    <scope>NUCLEOTIDE SEQUENCE [LARGE SCALE GENOMIC DNA]</scope>
    <source>
        <strain evidence="3 4">JCM 16022</strain>
    </source>
</reference>
<gene>
    <name evidence="3" type="ORF">GCM10009844_00920</name>
</gene>
<comment type="caution">
    <text evidence="3">The sequence shown here is derived from an EMBL/GenBank/DDBJ whole genome shotgun (WGS) entry which is preliminary data.</text>
</comment>
<evidence type="ECO:0000259" key="2">
    <source>
        <dbReference type="Pfam" id="PF13472"/>
    </source>
</evidence>